<dbReference type="SMART" id="SM00493">
    <property type="entry name" value="TOPRIM"/>
    <property type="match status" value="1"/>
</dbReference>
<evidence type="ECO:0000256" key="12">
    <source>
        <dbReference type="HAMAP-Rule" id="MF_00974"/>
    </source>
</evidence>
<dbReference type="PANTHER" id="PTHR30313:SF2">
    <property type="entry name" value="DNA PRIMASE"/>
    <property type="match status" value="1"/>
</dbReference>
<feature type="region of interest" description="Disordered" evidence="13">
    <location>
        <begin position="427"/>
        <end position="478"/>
    </location>
</feature>
<dbReference type="InterPro" id="IPR030846">
    <property type="entry name" value="DnaG_bac"/>
</dbReference>
<feature type="compositionally biased region" description="Polar residues" evidence="13">
    <location>
        <begin position="463"/>
        <end position="472"/>
    </location>
</feature>
<evidence type="ECO:0000256" key="2">
    <source>
        <dbReference type="ARBA" id="ARBA00022515"/>
    </source>
</evidence>
<dbReference type="FunFam" id="3.40.1360.10:FF:000002">
    <property type="entry name" value="DNA primase"/>
    <property type="match status" value="1"/>
</dbReference>
<comment type="similarity">
    <text evidence="12">Belongs to the DnaG primase family.</text>
</comment>
<evidence type="ECO:0000256" key="8">
    <source>
        <dbReference type="ARBA" id="ARBA00022833"/>
    </source>
</evidence>
<evidence type="ECO:0000256" key="5">
    <source>
        <dbReference type="ARBA" id="ARBA00022705"/>
    </source>
</evidence>
<keyword evidence="1 12" id="KW-0240">DNA-directed RNA polymerase</keyword>
<evidence type="ECO:0000313" key="16">
    <source>
        <dbReference type="Proteomes" id="UP000436016"/>
    </source>
</evidence>
<dbReference type="SUPFAM" id="SSF57783">
    <property type="entry name" value="Zinc beta-ribbon"/>
    <property type="match status" value="1"/>
</dbReference>
<evidence type="ECO:0000256" key="6">
    <source>
        <dbReference type="ARBA" id="ARBA00022723"/>
    </source>
</evidence>
<dbReference type="InterPro" id="IPR006171">
    <property type="entry name" value="TOPRIM_dom"/>
</dbReference>
<dbReference type="PANTHER" id="PTHR30313">
    <property type="entry name" value="DNA PRIMASE"/>
    <property type="match status" value="1"/>
</dbReference>
<keyword evidence="10 12" id="KW-0238">DNA-binding</keyword>
<evidence type="ECO:0000256" key="3">
    <source>
        <dbReference type="ARBA" id="ARBA00022679"/>
    </source>
</evidence>
<keyword evidence="5 12" id="KW-0235">DNA replication</keyword>
<dbReference type="GO" id="GO:0003899">
    <property type="term" value="F:DNA-directed RNA polymerase activity"/>
    <property type="evidence" value="ECO:0007669"/>
    <property type="project" value="UniProtKB-UniRule"/>
</dbReference>
<evidence type="ECO:0000259" key="14">
    <source>
        <dbReference type="PROSITE" id="PS50880"/>
    </source>
</evidence>
<sequence length="661" mass="72437">MSLPPGFIEELRSRLSLAQVIGRKVSWDNRKSNPGKGDYWAPCPFHQEKTASFHVDDAKGFYYCFGCHAKGDAVTFVRETENLDFIEAIRLLAGEAGMQMPERDPEAAKRAEAGRALADVMELAVQFYRLQLRAGAGQVARDYLATRDMPEAVQDRFEIGWAPDTRQALWSHLQEKSVPEAQIIEAGLCVRPEDGGQPFDRFRGRVMFPIRDARGRCIAFGGRSLDPNARAKYLNSPDTPLFDKGRTLFNIGPARAAAGKAQALIVAEGYMDVIALAKAGFDHAVAPLGTAVTEDQLRMLWRMADEPVIALDGDAAGLRAAMRLIPLALPLLTAGKSLRFCLLPEGQDPDDLLRAGGADAMQAVLATARPMVDLLWQQATEGKEFDSPERRAALDAALRQTIGTITDKSIRDHYSAEIRSRRADLFRPKSAQGGGGWRNDWRGGASGGRRGGDRRGTGFGPVQPSTKSSALAQGNAPDQEARIRESAILMACLNHPALAEKHEAALETLPFACPDLAVFRDALLSELADTPDRPQQDLEPSLAARLGYDPREKLMAVGHVRISRHLRPDATRDFVESTLLEDIAKHQATLGAHAEIRDAEAEMAGVTDEGVTWRLQQAVAARDQANRQASEVDAGDDQTDAAMKKALQDMIDRQIWVKKKR</sequence>
<dbReference type="RefSeq" id="WP_160853549.1">
    <property type="nucleotide sequence ID" value="NZ_WUWG01000003.1"/>
</dbReference>
<evidence type="ECO:0000313" key="15">
    <source>
        <dbReference type="EMBL" id="MXU65246.1"/>
    </source>
</evidence>
<feature type="domain" description="Toprim" evidence="14">
    <location>
        <begin position="262"/>
        <end position="344"/>
    </location>
</feature>
<dbReference type="Gene3D" id="3.40.1360.10">
    <property type="match status" value="1"/>
</dbReference>
<evidence type="ECO:0000256" key="13">
    <source>
        <dbReference type="SAM" id="MobiDB-lite"/>
    </source>
</evidence>
<evidence type="ECO:0000256" key="7">
    <source>
        <dbReference type="ARBA" id="ARBA00022771"/>
    </source>
</evidence>
<evidence type="ECO:0000256" key="4">
    <source>
        <dbReference type="ARBA" id="ARBA00022695"/>
    </source>
</evidence>
<comment type="domain">
    <text evidence="12">Contains an N-terminal zinc-binding domain, a central core domain that contains the primase activity, and a C-terminal DnaB-binding domain.</text>
</comment>
<dbReference type="InterPro" id="IPR036977">
    <property type="entry name" value="DNA_primase_Znf_CHC2"/>
</dbReference>
<proteinExistence type="inferred from homology"/>
<dbReference type="GO" id="GO:0005737">
    <property type="term" value="C:cytoplasm"/>
    <property type="evidence" value="ECO:0007669"/>
    <property type="project" value="TreeGrafter"/>
</dbReference>
<dbReference type="GO" id="GO:0006269">
    <property type="term" value="P:DNA replication, synthesis of primer"/>
    <property type="evidence" value="ECO:0007669"/>
    <property type="project" value="UniProtKB-UniRule"/>
</dbReference>
<dbReference type="InterPro" id="IPR002694">
    <property type="entry name" value="Znf_CHC2"/>
</dbReference>
<dbReference type="NCBIfam" id="TIGR01391">
    <property type="entry name" value="dnaG"/>
    <property type="match status" value="1"/>
</dbReference>
<protein>
    <recommendedName>
        <fullName evidence="12">DNA primase</fullName>
        <ecNumber evidence="12">2.7.7.101</ecNumber>
    </recommendedName>
</protein>
<dbReference type="GO" id="GO:0000428">
    <property type="term" value="C:DNA-directed RNA polymerase complex"/>
    <property type="evidence" value="ECO:0007669"/>
    <property type="project" value="UniProtKB-KW"/>
</dbReference>
<organism evidence="15 16">
    <name type="scientific">Oceanomicrobium pacificus</name>
    <dbReference type="NCBI Taxonomy" id="2692916"/>
    <lineage>
        <taxon>Bacteria</taxon>
        <taxon>Pseudomonadati</taxon>
        <taxon>Pseudomonadota</taxon>
        <taxon>Alphaproteobacteria</taxon>
        <taxon>Rhodobacterales</taxon>
        <taxon>Paracoccaceae</taxon>
        <taxon>Oceanomicrobium</taxon>
    </lineage>
</organism>
<dbReference type="GO" id="GO:0008270">
    <property type="term" value="F:zinc ion binding"/>
    <property type="evidence" value="ECO:0007669"/>
    <property type="project" value="UniProtKB-UniRule"/>
</dbReference>
<keyword evidence="11 12" id="KW-0804">Transcription</keyword>
<dbReference type="CDD" id="cd03364">
    <property type="entry name" value="TOPRIM_DnaG_primases"/>
    <property type="match status" value="1"/>
</dbReference>
<keyword evidence="9" id="KW-0460">Magnesium</keyword>
<dbReference type="GO" id="GO:0003677">
    <property type="term" value="F:DNA binding"/>
    <property type="evidence" value="ECO:0007669"/>
    <property type="project" value="UniProtKB-KW"/>
</dbReference>
<dbReference type="InterPro" id="IPR037068">
    <property type="entry name" value="DNA_primase_core_N_sf"/>
</dbReference>
<dbReference type="HAMAP" id="MF_00974">
    <property type="entry name" value="DNA_primase_DnaG"/>
    <property type="match status" value="1"/>
</dbReference>
<evidence type="ECO:0000256" key="1">
    <source>
        <dbReference type="ARBA" id="ARBA00022478"/>
    </source>
</evidence>
<gene>
    <name evidence="12" type="primary">dnaG</name>
    <name evidence="15" type="ORF">GSH16_07285</name>
</gene>
<dbReference type="EC" id="2.7.7.101" evidence="12"/>
<dbReference type="Pfam" id="PF01807">
    <property type="entry name" value="Zn_ribbon_DnaG"/>
    <property type="match status" value="1"/>
</dbReference>
<feature type="zinc finger region" description="CHC2-type" evidence="12">
    <location>
        <begin position="43"/>
        <end position="67"/>
    </location>
</feature>
<dbReference type="Gene3D" id="3.90.980.10">
    <property type="entry name" value="DNA primase, catalytic core, N-terminal domain"/>
    <property type="match status" value="1"/>
</dbReference>
<evidence type="ECO:0000256" key="11">
    <source>
        <dbReference type="ARBA" id="ARBA00023163"/>
    </source>
</evidence>
<keyword evidence="8 12" id="KW-0862">Zinc</keyword>
<keyword evidence="16" id="KW-1185">Reference proteome</keyword>
<evidence type="ECO:0000256" key="10">
    <source>
        <dbReference type="ARBA" id="ARBA00023125"/>
    </source>
</evidence>
<keyword evidence="2 12" id="KW-0639">Primosome</keyword>
<keyword evidence="7 12" id="KW-0863">Zinc-finger</keyword>
<dbReference type="PROSITE" id="PS50880">
    <property type="entry name" value="TOPRIM"/>
    <property type="match status" value="1"/>
</dbReference>
<dbReference type="Pfam" id="PF08275">
    <property type="entry name" value="DNAG_N"/>
    <property type="match status" value="1"/>
</dbReference>
<dbReference type="GO" id="GO:1990077">
    <property type="term" value="C:primosome complex"/>
    <property type="evidence" value="ECO:0007669"/>
    <property type="project" value="UniProtKB-KW"/>
</dbReference>
<dbReference type="InterPro" id="IPR013264">
    <property type="entry name" value="DNAG_N"/>
</dbReference>
<dbReference type="FunFam" id="3.90.980.10:FF:000001">
    <property type="entry name" value="DNA primase"/>
    <property type="match status" value="1"/>
</dbReference>
<dbReference type="InterPro" id="IPR050219">
    <property type="entry name" value="DnaG_primase"/>
</dbReference>
<keyword evidence="3 12" id="KW-0808">Transferase</keyword>
<dbReference type="Proteomes" id="UP000436016">
    <property type="component" value="Unassembled WGS sequence"/>
</dbReference>
<dbReference type="SUPFAM" id="SSF56731">
    <property type="entry name" value="DNA primase core"/>
    <property type="match status" value="1"/>
</dbReference>
<name>A0A6B0TN17_9RHOB</name>
<comment type="caution">
    <text evidence="15">The sequence shown here is derived from an EMBL/GenBank/DDBJ whole genome shotgun (WGS) entry which is preliminary data.</text>
</comment>
<comment type="function">
    <text evidence="12">RNA polymerase that catalyzes the synthesis of short RNA molecules used as primers for DNA polymerase during DNA replication.</text>
</comment>
<dbReference type="Gene3D" id="3.90.580.10">
    <property type="entry name" value="Zinc finger, CHC2-type domain"/>
    <property type="match status" value="1"/>
</dbReference>
<evidence type="ECO:0000256" key="9">
    <source>
        <dbReference type="ARBA" id="ARBA00022842"/>
    </source>
</evidence>
<dbReference type="Pfam" id="PF13662">
    <property type="entry name" value="Toprim_4"/>
    <property type="match status" value="1"/>
</dbReference>
<dbReference type="AlphaFoldDB" id="A0A6B0TN17"/>
<keyword evidence="6 12" id="KW-0479">Metal-binding</keyword>
<dbReference type="InterPro" id="IPR034151">
    <property type="entry name" value="TOPRIM_DnaG_bac"/>
</dbReference>
<keyword evidence="4 12" id="KW-0548">Nucleotidyltransferase</keyword>
<comment type="catalytic activity">
    <reaction evidence="12">
        <text>ssDNA + n NTP = ssDNA/pppN(pN)n-1 hybrid + (n-1) diphosphate.</text>
        <dbReference type="EC" id="2.7.7.101"/>
    </reaction>
</comment>
<dbReference type="InterPro" id="IPR006295">
    <property type="entry name" value="DNA_primase_DnaG"/>
</dbReference>
<accession>A0A6B0TN17</accession>
<dbReference type="EMBL" id="WUWG01000003">
    <property type="protein sequence ID" value="MXU65246.1"/>
    <property type="molecule type" value="Genomic_DNA"/>
</dbReference>
<comment type="cofactor">
    <cofactor evidence="12">
        <name>Zn(2+)</name>
        <dbReference type="ChEBI" id="CHEBI:29105"/>
    </cofactor>
    <text evidence="12">Binds 1 zinc ion per monomer.</text>
</comment>
<reference evidence="15 16" key="1">
    <citation type="submission" date="2019-12" db="EMBL/GenBank/DDBJ databases">
        <title>Strain KN286 was isolated from seawater, which was collected from Caroline Seamount in the tropical western Pacific.</title>
        <authorList>
            <person name="Wang Q."/>
        </authorList>
    </citation>
    <scope>NUCLEOTIDE SEQUENCE [LARGE SCALE GENOMIC DNA]</scope>
    <source>
        <strain evidence="15 16">KN286</strain>
    </source>
</reference>
<dbReference type="SMART" id="SM00400">
    <property type="entry name" value="ZnF_CHCC"/>
    <property type="match status" value="1"/>
</dbReference>
<comment type="subunit">
    <text evidence="12">Monomer. Interacts with DnaB.</text>
</comment>